<evidence type="ECO:0000256" key="12">
    <source>
        <dbReference type="PROSITE-ProRule" id="PRU00169"/>
    </source>
</evidence>
<dbReference type="Gene3D" id="1.10.287.130">
    <property type="match status" value="1"/>
</dbReference>
<keyword evidence="8" id="KW-0067">ATP-binding</keyword>
<evidence type="ECO:0000313" key="16">
    <source>
        <dbReference type="EMBL" id="MBD3325387.1"/>
    </source>
</evidence>
<keyword evidence="7" id="KW-0418">Kinase</keyword>
<feature type="non-terminal residue" evidence="16">
    <location>
        <position position="1"/>
    </location>
</feature>
<dbReference type="Proteomes" id="UP000649604">
    <property type="component" value="Unassembled WGS sequence"/>
</dbReference>
<dbReference type="SUPFAM" id="SSF52172">
    <property type="entry name" value="CheY-like"/>
    <property type="match status" value="1"/>
</dbReference>
<dbReference type="FunFam" id="1.10.287.130:FF:000038">
    <property type="entry name" value="Sensory transduction histidine kinase"/>
    <property type="match status" value="1"/>
</dbReference>
<evidence type="ECO:0000313" key="17">
    <source>
        <dbReference type="Proteomes" id="UP000649604"/>
    </source>
</evidence>
<dbReference type="GO" id="GO:0000155">
    <property type="term" value="F:phosphorelay sensor kinase activity"/>
    <property type="evidence" value="ECO:0007669"/>
    <property type="project" value="InterPro"/>
</dbReference>
<dbReference type="AlphaFoldDB" id="A0A9D5JWV6"/>
<dbReference type="InterPro" id="IPR011006">
    <property type="entry name" value="CheY-like_superfamily"/>
</dbReference>
<evidence type="ECO:0000256" key="5">
    <source>
        <dbReference type="ARBA" id="ARBA00022679"/>
    </source>
</evidence>
<dbReference type="FunFam" id="3.30.565.10:FF:000010">
    <property type="entry name" value="Sensor histidine kinase RcsC"/>
    <property type="match status" value="1"/>
</dbReference>
<dbReference type="PROSITE" id="PS50110">
    <property type="entry name" value="RESPONSE_REGULATORY"/>
    <property type="match status" value="1"/>
</dbReference>
<protein>
    <recommendedName>
        <fullName evidence="3">histidine kinase</fullName>
        <ecNumber evidence="3">2.7.13.3</ecNumber>
    </recommendedName>
</protein>
<dbReference type="SMART" id="SM00387">
    <property type="entry name" value="HATPase_c"/>
    <property type="match status" value="1"/>
</dbReference>
<evidence type="ECO:0000256" key="1">
    <source>
        <dbReference type="ARBA" id="ARBA00000085"/>
    </source>
</evidence>
<evidence type="ECO:0000259" key="13">
    <source>
        <dbReference type="PROSITE" id="PS50109"/>
    </source>
</evidence>
<dbReference type="PANTHER" id="PTHR43047:SF72">
    <property type="entry name" value="OSMOSENSING HISTIDINE PROTEIN KINASE SLN1"/>
    <property type="match status" value="1"/>
</dbReference>
<dbReference type="PROSITE" id="PS50113">
    <property type="entry name" value="PAC"/>
    <property type="match status" value="1"/>
</dbReference>
<accession>A0A9D5JWV6</accession>
<dbReference type="GO" id="GO:0005886">
    <property type="term" value="C:plasma membrane"/>
    <property type="evidence" value="ECO:0007669"/>
    <property type="project" value="TreeGrafter"/>
</dbReference>
<dbReference type="InterPro" id="IPR004358">
    <property type="entry name" value="Sig_transdc_His_kin-like_C"/>
</dbReference>
<keyword evidence="5" id="KW-0808">Transferase</keyword>
<evidence type="ECO:0000256" key="3">
    <source>
        <dbReference type="ARBA" id="ARBA00012438"/>
    </source>
</evidence>
<organism evidence="16 17">
    <name type="scientific">candidate division KSB3 bacterium</name>
    <dbReference type="NCBI Taxonomy" id="2044937"/>
    <lineage>
        <taxon>Bacteria</taxon>
        <taxon>candidate division KSB3</taxon>
    </lineage>
</organism>
<feature type="domain" description="PAC" evidence="15">
    <location>
        <begin position="1"/>
        <end position="31"/>
    </location>
</feature>
<feature type="modified residue" description="4-aspartylphosphate" evidence="12">
    <location>
        <position position="356"/>
    </location>
</feature>
<gene>
    <name evidence="16" type="ORF">GF339_12425</name>
</gene>
<feature type="domain" description="Response regulatory" evidence="14">
    <location>
        <begin position="307"/>
        <end position="423"/>
    </location>
</feature>
<dbReference type="Gene3D" id="3.40.50.2300">
    <property type="match status" value="1"/>
</dbReference>
<dbReference type="PANTHER" id="PTHR43047">
    <property type="entry name" value="TWO-COMPONENT HISTIDINE PROTEIN KINASE"/>
    <property type="match status" value="1"/>
</dbReference>
<keyword evidence="4 12" id="KW-0597">Phosphoprotein</keyword>
<dbReference type="SMART" id="SM00388">
    <property type="entry name" value="HisKA"/>
    <property type="match status" value="1"/>
</dbReference>
<feature type="domain" description="Histidine kinase" evidence="13">
    <location>
        <begin position="49"/>
        <end position="281"/>
    </location>
</feature>
<dbReference type="Pfam" id="PF00512">
    <property type="entry name" value="HisKA"/>
    <property type="match status" value="1"/>
</dbReference>
<dbReference type="CDD" id="cd16922">
    <property type="entry name" value="HATPase_EvgS-ArcB-TorS-like"/>
    <property type="match status" value="1"/>
</dbReference>
<dbReference type="SUPFAM" id="SSF55874">
    <property type="entry name" value="ATPase domain of HSP90 chaperone/DNA topoisomerase II/histidine kinase"/>
    <property type="match status" value="1"/>
</dbReference>
<dbReference type="InterPro" id="IPR005467">
    <property type="entry name" value="His_kinase_dom"/>
</dbReference>
<proteinExistence type="predicted"/>
<dbReference type="GO" id="GO:0009927">
    <property type="term" value="F:histidine phosphotransfer kinase activity"/>
    <property type="evidence" value="ECO:0007669"/>
    <property type="project" value="TreeGrafter"/>
</dbReference>
<keyword evidence="11" id="KW-0131">Cell cycle</keyword>
<dbReference type="CDD" id="cd00082">
    <property type="entry name" value="HisKA"/>
    <property type="match status" value="1"/>
</dbReference>
<keyword evidence="10" id="KW-0472">Membrane</keyword>
<comment type="catalytic activity">
    <reaction evidence="1">
        <text>ATP + protein L-histidine = ADP + protein N-phospho-L-histidine.</text>
        <dbReference type="EC" id="2.7.13.3"/>
    </reaction>
</comment>
<dbReference type="InterPro" id="IPR036097">
    <property type="entry name" value="HisK_dim/P_sf"/>
</dbReference>
<dbReference type="EMBL" id="WJJP01000403">
    <property type="protein sequence ID" value="MBD3325387.1"/>
    <property type="molecule type" value="Genomic_DNA"/>
</dbReference>
<dbReference type="GO" id="GO:0005524">
    <property type="term" value="F:ATP binding"/>
    <property type="evidence" value="ECO:0007669"/>
    <property type="project" value="UniProtKB-KW"/>
</dbReference>
<dbReference type="PRINTS" id="PR00344">
    <property type="entry name" value="BCTRLSENSOR"/>
</dbReference>
<reference evidence="16" key="1">
    <citation type="submission" date="2019-11" db="EMBL/GenBank/DDBJ databases">
        <title>Microbial mats filling the niche in hypersaline microbial mats.</title>
        <authorList>
            <person name="Wong H.L."/>
            <person name="Macleod F.I."/>
            <person name="White R.A. III"/>
            <person name="Burns B.P."/>
        </authorList>
    </citation>
    <scope>NUCLEOTIDE SEQUENCE</scope>
    <source>
        <strain evidence="16">Rbin_158</strain>
    </source>
</reference>
<evidence type="ECO:0000256" key="4">
    <source>
        <dbReference type="ARBA" id="ARBA00022553"/>
    </source>
</evidence>
<dbReference type="Pfam" id="PF00072">
    <property type="entry name" value="Response_reg"/>
    <property type="match status" value="1"/>
</dbReference>
<name>A0A9D5JWV6_9BACT</name>
<dbReference type="InterPro" id="IPR036890">
    <property type="entry name" value="HATPase_C_sf"/>
</dbReference>
<evidence type="ECO:0000256" key="6">
    <source>
        <dbReference type="ARBA" id="ARBA00022741"/>
    </source>
</evidence>
<dbReference type="PROSITE" id="PS50109">
    <property type="entry name" value="HIS_KIN"/>
    <property type="match status" value="1"/>
</dbReference>
<dbReference type="EC" id="2.7.13.3" evidence="3"/>
<dbReference type="SUPFAM" id="SSF47384">
    <property type="entry name" value="Homodimeric domain of signal transducing histidine kinase"/>
    <property type="match status" value="1"/>
</dbReference>
<evidence type="ECO:0000256" key="10">
    <source>
        <dbReference type="ARBA" id="ARBA00023136"/>
    </source>
</evidence>
<dbReference type="InterPro" id="IPR001789">
    <property type="entry name" value="Sig_transdc_resp-reg_receiver"/>
</dbReference>
<evidence type="ECO:0000256" key="9">
    <source>
        <dbReference type="ARBA" id="ARBA00023012"/>
    </source>
</evidence>
<evidence type="ECO:0000256" key="7">
    <source>
        <dbReference type="ARBA" id="ARBA00022777"/>
    </source>
</evidence>
<dbReference type="InterPro" id="IPR003594">
    <property type="entry name" value="HATPase_dom"/>
</dbReference>
<dbReference type="CDD" id="cd17546">
    <property type="entry name" value="REC_hyHK_CKI1_RcsC-like"/>
    <property type="match status" value="1"/>
</dbReference>
<comment type="caution">
    <text evidence="16">The sequence shown here is derived from an EMBL/GenBank/DDBJ whole genome shotgun (WGS) entry which is preliminary data.</text>
</comment>
<dbReference type="SMART" id="SM00448">
    <property type="entry name" value="REC"/>
    <property type="match status" value="1"/>
</dbReference>
<evidence type="ECO:0000256" key="8">
    <source>
        <dbReference type="ARBA" id="ARBA00022840"/>
    </source>
</evidence>
<evidence type="ECO:0000256" key="11">
    <source>
        <dbReference type="ARBA" id="ARBA00023306"/>
    </source>
</evidence>
<dbReference type="Pfam" id="PF02518">
    <property type="entry name" value="HATPase_c"/>
    <property type="match status" value="1"/>
</dbReference>
<comment type="subcellular location">
    <subcellularLocation>
        <location evidence="2">Membrane</location>
    </subcellularLocation>
</comment>
<sequence>SGITDYEGSPAVLAFIRDVTTRKQAEEALQKAKEAAETANQAKSVFLANMSHELRTPLNAILGFAQLLAHSRHSPDDQESLAIILRNGEYLLTLINQVLDLSKIEAGRLTLETAPLDVAALLADLEEMFALRAYNKGIQLQITQAETLPRYLRTDAVKLRQVLINLLSNAIKFTETGRVDLTLEPAQKSPVSQAEDAPEHHPSTLSLKCAVSDTGSGMTPEEAKTLFEAFTQTESGRHAQEGTGLGLSISQQFVRLLGGDIQVQSASGQGTTFTFTIPVEVMTEIEDTPVSMPRRAIAVAPGQPRYRLLVVDDNPDSRQLLLKLLAPFGFDLREASNGQEAVRIWETWTPHLIWMDLRMPLMDGYEAAQRIKAVPQRSTTKIVAVTASVFEEERATVLAAGCDDFLRKPFREADIFAMLYKHLGVEFVYADDEQLPLKTSRQQAEMALTPEALATVPPEALAQLEQAVIIADLTEVMDILEQIRGAHPRVAEAFSMLLEQFDYGTMLKYLHQTDSMTREHIALPNRQKPKNLGEKH</sequence>
<dbReference type="Gene3D" id="3.30.565.10">
    <property type="entry name" value="Histidine kinase-like ATPase, C-terminal domain"/>
    <property type="match status" value="1"/>
</dbReference>
<evidence type="ECO:0000256" key="2">
    <source>
        <dbReference type="ARBA" id="ARBA00004370"/>
    </source>
</evidence>
<evidence type="ECO:0000259" key="14">
    <source>
        <dbReference type="PROSITE" id="PS50110"/>
    </source>
</evidence>
<evidence type="ECO:0000259" key="15">
    <source>
        <dbReference type="PROSITE" id="PS50113"/>
    </source>
</evidence>
<dbReference type="InterPro" id="IPR003661">
    <property type="entry name" value="HisK_dim/P_dom"/>
</dbReference>
<keyword evidence="9" id="KW-0902">Two-component regulatory system</keyword>
<dbReference type="InterPro" id="IPR000700">
    <property type="entry name" value="PAS-assoc_C"/>
</dbReference>
<keyword evidence="6" id="KW-0547">Nucleotide-binding</keyword>